<evidence type="ECO:0000256" key="5">
    <source>
        <dbReference type="ARBA" id="ARBA00023136"/>
    </source>
</evidence>
<keyword evidence="2" id="KW-1003">Cell membrane</keyword>
<dbReference type="PANTHER" id="PTHR43646">
    <property type="entry name" value="GLYCOSYLTRANSFERASE"/>
    <property type="match status" value="1"/>
</dbReference>
<comment type="caution">
    <text evidence="6">The sequence shown here is derived from an EMBL/GenBank/DDBJ whole genome shotgun (WGS) entry which is preliminary data.</text>
</comment>
<dbReference type="SUPFAM" id="SSF53448">
    <property type="entry name" value="Nucleotide-diphospho-sugar transferases"/>
    <property type="match status" value="1"/>
</dbReference>
<evidence type="ECO:0000313" key="7">
    <source>
        <dbReference type="Proteomes" id="UP000650467"/>
    </source>
</evidence>
<evidence type="ECO:0000256" key="4">
    <source>
        <dbReference type="ARBA" id="ARBA00022679"/>
    </source>
</evidence>
<sequence length="143" mass="16172">MPLQQQRESSGKSCGEQTIHTDLRSPVLRELLAAGVELRTRLRHRPYGDQALFIRRDVMQASGGFKEWPLLEDLEMVQRLGQAGPPAIVEARIMTSGRRWRELGFFHTSVINQGILLAFAAGVPLETLAGWYHNAKRHMLKAQ</sequence>
<keyword evidence="5" id="KW-0472">Membrane</keyword>
<keyword evidence="7" id="KW-1185">Reference proteome</keyword>
<proteinExistence type="predicted"/>
<dbReference type="AlphaFoldDB" id="A0A835SRK4"/>
<dbReference type="GO" id="GO:0016757">
    <property type="term" value="F:glycosyltransferase activity"/>
    <property type="evidence" value="ECO:0007669"/>
    <property type="project" value="UniProtKB-KW"/>
</dbReference>
<keyword evidence="3" id="KW-0328">Glycosyltransferase</keyword>
<accession>A0A835SRK4</accession>
<evidence type="ECO:0000256" key="1">
    <source>
        <dbReference type="ARBA" id="ARBA00004236"/>
    </source>
</evidence>
<gene>
    <name evidence="6" type="ORF">HXX76_013745</name>
</gene>
<organism evidence="6 7">
    <name type="scientific">Chlamydomonas incerta</name>
    <dbReference type="NCBI Taxonomy" id="51695"/>
    <lineage>
        <taxon>Eukaryota</taxon>
        <taxon>Viridiplantae</taxon>
        <taxon>Chlorophyta</taxon>
        <taxon>core chlorophytes</taxon>
        <taxon>Chlorophyceae</taxon>
        <taxon>CS clade</taxon>
        <taxon>Chlamydomonadales</taxon>
        <taxon>Chlamydomonadaceae</taxon>
        <taxon>Chlamydomonas</taxon>
    </lineage>
</organism>
<evidence type="ECO:0000256" key="3">
    <source>
        <dbReference type="ARBA" id="ARBA00022676"/>
    </source>
</evidence>
<evidence type="ECO:0000313" key="6">
    <source>
        <dbReference type="EMBL" id="KAG2425330.1"/>
    </source>
</evidence>
<dbReference type="Proteomes" id="UP000650467">
    <property type="component" value="Unassembled WGS sequence"/>
</dbReference>
<comment type="subcellular location">
    <subcellularLocation>
        <location evidence="1">Cell membrane</location>
    </subcellularLocation>
</comment>
<evidence type="ECO:0000256" key="2">
    <source>
        <dbReference type="ARBA" id="ARBA00022475"/>
    </source>
</evidence>
<dbReference type="EMBL" id="JAEHOC010000056">
    <property type="protein sequence ID" value="KAG2425330.1"/>
    <property type="molecule type" value="Genomic_DNA"/>
</dbReference>
<reference evidence="6" key="1">
    <citation type="journal article" date="2020" name="bioRxiv">
        <title>Comparative genomics of Chlamydomonas.</title>
        <authorList>
            <person name="Craig R.J."/>
            <person name="Hasan A.R."/>
            <person name="Ness R.W."/>
            <person name="Keightley P.D."/>
        </authorList>
    </citation>
    <scope>NUCLEOTIDE SEQUENCE</scope>
    <source>
        <strain evidence="6">SAG 7.73</strain>
    </source>
</reference>
<dbReference type="InterPro" id="IPR029044">
    <property type="entry name" value="Nucleotide-diphossugar_trans"/>
</dbReference>
<dbReference type="GO" id="GO:0005886">
    <property type="term" value="C:plasma membrane"/>
    <property type="evidence" value="ECO:0007669"/>
    <property type="project" value="UniProtKB-SubCell"/>
</dbReference>
<protein>
    <submittedName>
        <fullName evidence="6">Uncharacterized protein</fullName>
    </submittedName>
</protein>
<keyword evidence="4" id="KW-0808">Transferase</keyword>
<name>A0A835SRK4_CHLIN</name>
<dbReference type="OrthoDB" id="191769at2759"/>
<dbReference type="PANTHER" id="PTHR43646:SF2">
    <property type="entry name" value="GLYCOSYLTRANSFERASE 2-LIKE DOMAIN-CONTAINING PROTEIN"/>
    <property type="match status" value="1"/>
</dbReference>